<organism evidence="2 3">
    <name type="scientific">Sphingomonas prati</name>
    <dbReference type="NCBI Taxonomy" id="1843237"/>
    <lineage>
        <taxon>Bacteria</taxon>
        <taxon>Pseudomonadati</taxon>
        <taxon>Pseudomonadota</taxon>
        <taxon>Alphaproteobacteria</taxon>
        <taxon>Sphingomonadales</taxon>
        <taxon>Sphingomonadaceae</taxon>
        <taxon>Sphingomonas</taxon>
    </lineage>
</organism>
<gene>
    <name evidence="2" type="ORF">FHS99_002545</name>
</gene>
<dbReference type="EMBL" id="JACIJR010000006">
    <property type="protein sequence ID" value="MBB5730047.1"/>
    <property type="molecule type" value="Genomic_DNA"/>
</dbReference>
<dbReference type="Proteomes" id="UP000546701">
    <property type="component" value="Unassembled WGS sequence"/>
</dbReference>
<name>A0A7W9BTW8_9SPHN</name>
<reference evidence="2 3" key="1">
    <citation type="submission" date="2020-08" db="EMBL/GenBank/DDBJ databases">
        <title>Genomic Encyclopedia of Type Strains, Phase IV (KMG-IV): sequencing the most valuable type-strain genomes for metagenomic binning, comparative biology and taxonomic classification.</title>
        <authorList>
            <person name="Goeker M."/>
        </authorList>
    </citation>
    <scope>NUCLEOTIDE SEQUENCE [LARGE SCALE GENOMIC DNA]</scope>
    <source>
        <strain evidence="2 3">DSM 103336</strain>
    </source>
</reference>
<dbReference type="GO" id="GO:0016788">
    <property type="term" value="F:hydrolase activity, acting on ester bonds"/>
    <property type="evidence" value="ECO:0007669"/>
    <property type="project" value="UniProtKB-ARBA"/>
</dbReference>
<proteinExistence type="predicted"/>
<evidence type="ECO:0000256" key="1">
    <source>
        <dbReference type="SAM" id="SignalP"/>
    </source>
</evidence>
<evidence type="ECO:0000313" key="2">
    <source>
        <dbReference type="EMBL" id="MBB5730047.1"/>
    </source>
</evidence>
<dbReference type="SUPFAM" id="SSF52266">
    <property type="entry name" value="SGNH hydrolase"/>
    <property type="match status" value="1"/>
</dbReference>
<comment type="caution">
    <text evidence="2">The sequence shown here is derived from an EMBL/GenBank/DDBJ whole genome shotgun (WGS) entry which is preliminary data.</text>
</comment>
<accession>A0A7W9BTW8</accession>
<feature type="signal peptide" evidence="1">
    <location>
        <begin position="1"/>
        <end position="20"/>
    </location>
</feature>
<protein>
    <submittedName>
        <fullName evidence="2">Lysophospholipase L1-like esterase</fullName>
    </submittedName>
</protein>
<keyword evidence="1" id="KW-0732">Signal</keyword>
<dbReference type="InterPro" id="IPR036514">
    <property type="entry name" value="SGNH_hydro_sf"/>
</dbReference>
<keyword evidence="3" id="KW-1185">Reference proteome</keyword>
<sequence length="466" mass="48051">MRVRIAIAVAGMLVSAPALAAPCNGNLCNADELAPVFAKLAAAKTRGTRPVHILQIGDSHTAGDAITGAWRDLLQARYGGGGRGVLAAGRPYAGYLTRGVTATMSSGWRVNGTFGSGSAQPRPAIGVAGFSMTSTTPGASMSLTSDGAQSFDRFVLCAIARPGAGALMVRIGAAESRFDLDSNTERPQCRTFALDRPNPSVTVTADGAPVTITSWGTFRDNGGVVLSNVGVVGSQLIHFSRTDDAVLKEEFRSYRPDMIVLAYGTNEGFSPSVSAFGYETTLRSAIGRLRRLAGNVPILMLGAPDAASRQPALLNNAPGGAVSCSVPAVRVTTAVPVVVPAVVAPSAAGQDMDATIAALAAQSGSSAPVVVPVAATTTTTVKPAVSGLFVPPGMRAVRDIQRRIAGELGLAFWDWGARMGGPCSSTQWVRGTPSRMRGDYVHFNSLGGRDIAGRLQADLDAAGMPR</sequence>
<dbReference type="AlphaFoldDB" id="A0A7W9BTW8"/>
<evidence type="ECO:0000313" key="3">
    <source>
        <dbReference type="Proteomes" id="UP000546701"/>
    </source>
</evidence>
<feature type="chain" id="PRO_5030535363" evidence="1">
    <location>
        <begin position="21"/>
        <end position="466"/>
    </location>
</feature>
<dbReference type="Gene3D" id="3.40.50.1110">
    <property type="entry name" value="SGNH hydrolase"/>
    <property type="match status" value="3"/>
</dbReference>
<dbReference type="RefSeq" id="WP_184075263.1">
    <property type="nucleotide sequence ID" value="NZ_BMJP01000004.1"/>
</dbReference>